<protein>
    <submittedName>
        <fullName evidence="1">Uncharacterized protein</fullName>
    </submittedName>
</protein>
<dbReference type="AlphaFoldDB" id="A0A0L7R4C9"/>
<dbReference type="EMBL" id="KQ414657">
    <property type="protein sequence ID" value="KOC65703.1"/>
    <property type="molecule type" value="Genomic_DNA"/>
</dbReference>
<organism evidence="1 2">
    <name type="scientific">Habropoda laboriosa</name>
    <dbReference type="NCBI Taxonomy" id="597456"/>
    <lineage>
        <taxon>Eukaryota</taxon>
        <taxon>Metazoa</taxon>
        <taxon>Ecdysozoa</taxon>
        <taxon>Arthropoda</taxon>
        <taxon>Hexapoda</taxon>
        <taxon>Insecta</taxon>
        <taxon>Pterygota</taxon>
        <taxon>Neoptera</taxon>
        <taxon>Endopterygota</taxon>
        <taxon>Hymenoptera</taxon>
        <taxon>Apocrita</taxon>
        <taxon>Aculeata</taxon>
        <taxon>Apoidea</taxon>
        <taxon>Anthophila</taxon>
        <taxon>Apidae</taxon>
        <taxon>Habropoda</taxon>
    </lineage>
</organism>
<accession>A0A0L7R4C9</accession>
<evidence type="ECO:0000313" key="1">
    <source>
        <dbReference type="EMBL" id="KOC65703.1"/>
    </source>
</evidence>
<gene>
    <name evidence="1" type="ORF">WH47_10165</name>
</gene>
<dbReference type="Proteomes" id="UP000053825">
    <property type="component" value="Unassembled WGS sequence"/>
</dbReference>
<proteinExistence type="predicted"/>
<name>A0A0L7R4C9_9HYME</name>
<reference evidence="1 2" key="1">
    <citation type="submission" date="2015-07" db="EMBL/GenBank/DDBJ databases">
        <title>The genome of Habropoda laboriosa.</title>
        <authorList>
            <person name="Pan H."/>
            <person name="Kapheim K."/>
        </authorList>
    </citation>
    <scope>NUCLEOTIDE SEQUENCE [LARGE SCALE GENOMIC DNA]</scope>
    <source>
        <strain evidence="1">0110345459</strain>
    </source>
</reference>
<feature type="non-terminal residue" evidence="1">
    <location>
        <position position="1"/>
    </location>
</feature>
<sequence length="186" mass="20598">IFIAPRAAKHTSSSFGAPLEKPVCSASNFACFDLTRERERGGSRRILAAFVAILYEEDANPRARSLPSETQRNLVGRILAKSSSPFFLFWRVKSSREEPTSFLCVCFEKERVLFLLFPLPLYLSFSRSLSSSCVHSKLAGRCAGSEERGNAFVSGRLMVRDPRLSYHADSSLVNDYDNSTASSGDA</sequence>
<keyword evidence="2" id="KW-1185">Reference proteome</keyword>
<evidence type="ECO:0000313" key="2">
    <source>
        <dbReference type="Proteomes" id="UP000053825"/>
    </source>
</evidence>